<dbReference type="AlphaFoldDB" id="A0AAW0FWP2"/>
<dbReference type="EMBL" id="JASBNA010000039">
    <property type="protein sequence ID" value="KAK7681781.1"/>
    <property type="molecule type" value="Genomic_DNA"/>
</dbReference>
<sequence length="125" mass="14002">MRMTTVMGLRRCIGARSDSILQSTFRVCGLYRALDLLVGGIRENQHDGSGDPSIQPFGIKQPFCLINHLASRLTSLLDPHTEGKIKSYIPVYIEHIILAFLGRLTTTISRIHNHPLPMDPLPRIT</sequence>
<comment type="caution">
    <text evidence="1">The sequence shown here is derived from an EMBL/GenBank/DDBJ whole genome shotgun (WGS) entry which is preliminary data.</text>
</comment>
<name>A0AAW0FWP2_9APHY</name>
<protein>
    <submittedName>
        <fullName evidence="1">Uncharacterized protein</fullName>
    </submittedName>
</protein>
<evidence type="ECO:0000313" key="1">
    <source>
        <dbReference type="EMBL" id="KAK7681781.1"/>
    </source>
</evidence>
<keyword evidence="2" id="KW-1185">Reference proteome</keyword>
<accession>A0AAW0FWP2</accession>
<gene>
    <name evidence="1" type="ORF">QCA50_015128</name>
</gene>
<organism evidence="1 2">
    <name type="scientific">Cerrena zonata</name>
    <dbReference type="NCBI Taxonomy" id="2478898"/>
    <lineage>
        <taxon>Eukaryota</taxon>
        <taxon>Fungi</taxon>
        <taxon>Dikarya</taxon>
        <taxon>Basidiomycota</taxon>
        <taxon>Agaricomycotina</taxon>
        <taxon>Agaricomycetes</taxon>
        <taxon>Polyporales</taxon>
        <taxon>Cerrenaceae</taxon>
        <taxon>Cerrena</taxon>
    </lineage>
</organism>
<evidence type="ECO:0000313" key="2">
    <source>
        <dbReference type="Proteomes" id="UP001385951"/>
    </source>
</evidence>
<proteinExistence type="predicted"/>
<reference evidence="1 2" key="1">
    <citation type="submission" date="2022-09" db="EMBL/GenBank/DDBJ databases">
        <authorList>
            <person name="Palmer J.M."/>
        </authorList>
    </citation>
    <scope>NUCLEOTIDE SEQUENCE [LARGE SCALE GENOMIC DNA]</scope>
    <source>
        <strain evidence="1 2">DSM 7382</strain>
    </source>
</reference>
<dbReference type="Proteomes" id="UP001385951">
    <property type="component" value="Unassembled WGS sequence"/>
</dbReference>